<evidence type="ECO:0000313" key="5">
    <source>
        <dbReference type="EMBL" id="OLQ11212.1"/>
    </source>
</evidence>
<reference evidence="5 6" key="1">
    <citation type="submission" date="2016-02" db="EMBL/GenBank/DDBJ databases">
        <title>Genome analysis of coral dinoflagellate symbionts highlights evolutionary adaptations to a symbiotic lifestyle.</title>
        <authorList>
            <person name="Aranda M."/>
            <person name="Li Y."/>
            <person name="Liew Y.J."/>
            <person name="Baumgarten S."/>
            <person name="Simakov O."/>
            <person name="Wilson M."/>
            <person name="Piel J."/>
            <person name="Ashoor H."/>
            <person name="Bougouffa S."/>
            <person name="Bajic V.B."/>
            <person name="Ryu T."/>
            <person name="Ravasi T."/>
            <person name="Bayer T."/>
            <person name="Micklem G."/>
            <person name="Kim H."/>
            <person name="Bhak J."/>
            <person name="Lajeunesse T.C."/>
            <person name="Voolstra C.R."/>
        </authorList>
    </citation>
    <scope>NUCLEOTIDE SEQUENCE [LARGE SCALE GENOMIC DNA]</scope>
    <source>
        <strain evidence="5 6">CCMP2467</strain>
    </source>
</reference>
<evidence type="ECO:0000256" key="1">
    <source>
        <dbReference type="SAM" id="Coils"/>
    </source>
</evidence>
<dbReference type="EMBL" id="LSRX01000063">
    <property type="protein sequence ID" value="OLQ11212.1"/>
    <property type="molecule type" value="Genomic_DNA"/>
</dbReference>
<feature type="coiled-coil region" evidence="1">
    <location>
        <begin position="257"/>
        <end position="295"/>
    </location>
</feature>
<keyword evidence="4" id="KW-0732">Signal</keyword>
<comment type="caution">
    <text evidence="5">The sequence shown here is derived from an EMBL/GenBank/DDBJ whole genome shotgun (WGS) entry which is preliminary data.</text>
</comment>
<dbReference type="Proteomes" id="UP000186817">
    <property type="component" value="Unassembled WGS sequence"/>
</dbReference>
<dbReference type="AlphaFoldDB" id="A0A1Q9EUV2"/>
<keyword evidence="6" id="KW-1185">Reference proteome</keyword>
<gene>
    <name evidence="5" type="ORF">AK812_SmicGene5005</name>
</gene>
<proteinExistence type="predicted"/>
<keyword evidence="3" id="KW-1133">Transmembrane helix</keyword>
<name>A0A1Q9EUV2_SYMMI</name>
<dbReference type="OrthoDB" id="414620at2759"/>
<feature type="chain" id="PRO_5012977466" evidence="4">
    <location>
        <begin position="20"/>
        <end position="1066"/>
    </location>
</feature>
<keyword evidence="3" id="KW-0812">Transmembrane</keyword>
<evidence type="ECO:0000313" key="6">
    <source>
        <dbReference type="Proteomes" id="UP000186817"/>
    </source>
</evidence>
<accession>A0A1Q9EUV2</accession>
<evidence type="ECO:0000256" key="3">
    <source>
        <dbReference type="SAM" id="Phobius"/>
    </source>
</evidence>
<sequence length="1066" mass="118195">MGTSMFIAVSATLRPGLLADTSDGAFEGWGAGGEHAGCGAGSSVVSIRIKCTAGPATFCDVGRTVTSARAGCGPDCESTVTGTSSHGCGRLHDDAVWRCLLALLGARDDADSEVAARLLLPPACALPLRLAPLCRPTACSEPCGGGYGCLRVLTFEEEMLDKYFQLHNQFRCIRHQDTHRKDLGDAVYDVFSPPEDILPPSRRNVQPPPRSWEQPGGPEPPLFGQAQLERIRQAQLEYPHIYGQTSEGGSKHSSRLQAEVQRQLEEYNARHQEEMRKMAQEVEQLKHERKKCHGREEREVCWKPKWSVVNKINTLSFQVILALSLKVILALSIKVILALSFLVILALSFQVILALSLKVILALTFQVIKALSFQVIQALSFQVILDSRWNAGGMAQLQAVMIQQLTNDKVSSTTASRSTLWIWLELLAAPMSDLSDGSGEWWLRVKSLVSPVSRDGQPQGRSADTDGAALATATRRKEATYPELLRNDAPAFELVLDLAAYQAWTNASPIEKLKIQPPHVSELETGNGVKALNRICKYSCYYNYKRRIDEVPQVEGIPSRASASSSEAVPDLKEVLADVGKMLKAMTTTTAMKKFNVVQEVETENVEEAVMVKAMNDFEDGEVEEISSGVTNQEPEPECEAGAVRGLLDSGASHALKEATQDEYDRGLPIKETLAGEDTKVLRQNICGTVLVAAYNGKKGALKLRHPTKGFIKVYLNNNCPEIDFREAHKLIKELENKHLAQLNAQVSSLTARLEVLRKEENRSWDELLREYVKTGSQSTMLRAIMKCPFTCGLPSEVQSMIGEGFELDSGEKYLKELPLTKRKRKALMNSNAWVVHMFAGGDGNPSDFVDVISKGGKIVLEVDSRTSKHWDIHGRSIGGHTRVDFHMGAFGHQAKRPTTAGTNYPDVTQLDGTYVVGSGYVPPSMLRRSELRRWPSDFKKVVADAILSLHGSSAVSDQELYDLDVKVSKLTKEQRTAWKNHLRNDHQPYRNDCSVCINAQATGHQHRRRRHPAMYTLAIDLAGPFKVKGRDMDFDDYKYIMVGAYRCPKNYLSAMELEPDLYRSR</sequence>
<feature type="region of interest" description="Disordered" evidence="2">
    <location>
        <begin position="192"/>
        <end position="223"/>
    </location>
</feature>
<organism evidence="5 6">
    <name type="scientific">Symbiodinium microadriaticum</name>
    <name type="common">Dinoflagellate</name>
    <name type="synonym">Zooxanthella microadriatica</name>
    <dbReference type="NCBI Taxonomy" id="2951"/>
    <lineage>
        <taxon>Eukaryota</taxon>
        <taxon>Sar</taxon>
        <taxon>Alveolata</taxon>
        <taxon>Dinophyceae</taxon>
        <taxon>Suessiales</taxon>
        <taxon>Symbiodiniaceae</taxon>
        <taxon>Symbiodinium</taxon>
    </lineage>
</organism>
<evidence type="ECO:0000256" key="4">
    <source>
        <dbReference type="SAM" id="SignalP"/>
    </source>
</evidence>
<protein>
    <submittedName>
        <fullName evidence="5">Uncharacterized protein</fullName>
    </submittedName>
</protein>
<feature type="signal peptide" evidence="4">
    <location>
        <begin position="1"/>
        <end position="19"/>
    </location>
</feature>
<keyword evidence="1" id="KW-0175">Coiled coil</keyword>
<feature type="transmembrane region" description="Helical" evidence="3">
    <location>
        <begin position="340"/>
        <end position="365"/>
    </location>
</feature>
<evidence type="ECO:0000256" key="2">
    <source>
        <dbReference type="SAM" id="MobiDB-lite"/>
    </source>
</evidence>
<keyword evidence="3" id="KW-0472">Membrane</keyword>